<organism evidence="2">
    <name type="scientific">Culex pipiens</name>
    <name type="common">House mosquito</name>
    <dbReference type="NCBI Taxonomy" id="7175"/>
    <lineage>
        <taxon>Eukaryota</taxon>
        <taxon>Metazoa</taxon>
        <taxon>Ecdysozoa</taxon>
        <taxon>Arthropoda</taxon>
        <taxon>Hexapoda</taxon>
        <taxon>Insecta</taxon>
        <taxon>Pterygota</taxon>
        <taxon>Neoptera</taxon>
        <taxon>Endopterygota</taxon>
        <taxon>Diptera</taxon>
        <taxon>Nematocera</taxon>
        <taxon>Culicoidea</taxon>
        <taxon>Culicidae</taxon>
        <taxon>Culicinae</taxon>
        <taxon>Culicini</taxon>
        <taxon>Culex</taxon>
        <taxon>Culex</taxon>
    </lineage>
</organism>
<evidence type="ECO:0000256" key="1">
    <source>
        <dbReference type="SAM" id="MobiDB-lite"/>
    </source>
</evidence>
<dbReference type="AlphaFoldDB" id="A0A8D8DS58"/>
<accession>A0A8D8DS58</accession>
<feature type="compositionally biased region" description="Basic residues" evidence="1">
    <location>
        <begin position="45"/>
        <end position="58"/>
    </location>
</feature>
<feature type="compositionally biased region" description="Basic residues" evidence="1">
    <location>
        <begin position="91"/>
        <end position="110"/>
    </location>
</feature>
<dbReference type="EMBL" id="HBUE01176289">
    <property type="protein sequence ID" value="CAG6517925.1"/>
    <property type="molecule type" value="Transcribed_RNA"/>
</dbReference>
<dbReference type="EMBL" id="HBUE01281805">
    <property type="protein sequence ID" value="CAG6569457.1"/>
    <property type="molecule type" value="Transcribed_RNA"/>
</dbReference>
<feature type="region of interest" description="Disordered" evidence="1">
    <location>
        <begin position="1"/>
        <end position="66"/>
    </location>
</feature>
<proteinExistence type="predicted"/>
<feature type="compositionally biased region" description="Low complexity" evidence="1">
    <location>
        <begin position="29"/>
        <end position="42"/>
    </location>
</feature>
<protein>
    <submittedName>
        <fullName evidence="2">(northern house mosquito) hypothetical protein</fullName>
    </submittedName>
</protein>
<reference evidence="2" key="1">
    <citation type="submission" date="2021-05" db="EMBL/GenBank/DDBJ databases">
        <authorList>
            <person name="Alioto T."/>
            <person name="Alioto T."/>
            <person name="Gomez Garrido J."/>
        </authorList>
    </citation>
    <scope>NUCLEOTIDE SEQUENCE</scope>
</reference>
<sequence length="118" mass="13801">MQTSIKKTSPCPAFSSSSSRTLLERRDASSFSSFTITAAATSMHPSRRNRTQHPKRRRGDKETEQAKKALAHYLFLGCCHCLFLNENFPPKNKKPSRNPKRNTRRPRIRNRRESRNRW</sequence>
<evidence type="ECO:0000313" key="2">
    <source>
        <dbReference type="EMBL" id="CAG6517925.1"/>
    </source>
</evidence>
<name>A0A8D8DS58_CULPI</name>
<feature type="region of interest" description="Disordered" evidence="1">
    <location>
        <begin position="87"/>
        <end position="118"/>
    </location>
</feature>